<dbReference type="EMBL" id="CP054492">
    <property type="protein sequence ID" value="QOY51348.1"/>
    <property type="molecule type" value="Genomic_DNA"/>
</dbReference>
<comment type="subunit">
    <text evidence="4">The accessory proteins ExbB and ExbD seem to form a complex with TonB.</text>
</comment>
<evidence type="ECO:0000256" key="11">
    <source>
        <dbReference type="ARBA" id="ARBA00022989"/>
    </source>
</evidence>
<keyword evidence="8" id="KW-0997">Cell inner membrane</keyword>
<evidence type="ECO:0000256" key="6">
    <source>
        <dbReference type="ARBA" id="ARBA00022448"/>
    </source>
</evidence>
<protein>
    <recommendedName>
        <fullName evidence="5">Biopolymer transport protein ExbD</fullName>
    </recommendedName>
</protein>
<dbReference type="NCBIfam" id="TIGR02804">
    <property type="entry name" value="ExbD_2"/>
    <property type="match status" value="1"/>
</dbReference>
<comment type="function">
    <text evidence="1">Involved in the TonB-dependent energy-dependent transport of various receptor-bound substrates.</text>
</comment>
<evidence type="ECO:0000256" key="5">
    <source>
        <dbReference type="ARBA" id="ARBA00022090"/>
    </source>
</evidence>
<proteinExistence type="inferred from homology"/>
<dbReference type="PANTHER" id="PTHR30558:SF12">
    <property type="entry name" value="BIOPOLYMER TRANSPORT PROTEIN EXBD"/>
    <property type="match status" value="1"/>
</dbReference>
<dbReference type="PANTHER" id="PTHR30558">
    <property type="entry name" value="EXBD MEMBRANE COMPONENT OF PMF-DRIVEN MACROMOLECULE IMPORT SYSTEM"/>
    <property type="match status" value="1"/>
</dbReference>
<evidence type="ECO:0000256" key="4">
    <source>
        <dbReference type="ARBA" id="ARBA00011471"/>
    </source>
</evidence>
<evidence type="ECO:0000256" key="14">
    <source>
        <dbReference type="SAM" id="Phobius"/>
    </source>
</evidence>
<keyword evidence="7" id="KW-1003">Cell membrane</keyword>
<evidence type="ECO:0000256" key="3">
    <source>
        <dbReference type="ARBA" id="ARBA00005811"/>
    </source>
</evidence>
<evidence type="ECO:0000313" key="15">
    <source>
        <dbReference type="EMBL" id="QOY51348.1"/>
    </source>
</evidence>
<evidence type="ECO:0000256" key="10">
    <source>
        <dbReference type="ARBA" id="ARBA00022927"/>
    </source>
</evidence>
<feature type="transmembrane region" description="Helical" evidence="14">
    <location>
        <begin position="16"/>
        <end position="37"/>
    </location>
</feature>
<evidence type="ECO:0000313" key="16">
    <source>
        <dbReference type="Proteomes" id="UP000593994"/>
    </source>
</evidence>
<evidence type="ECO:0000256" key="9">
    <source>
        <dbReference type="ARBA" id="ARBA00022692"/>
    </source>
</evidence>
<dbReference type="Gene3D" id="3.30.420.270">
    <property type="match status" value="1"/>
</dbReference>
<dbReference type="GO" id="GO:0005886">
    <property type="term" value="C:plasma membrane"/>
    <property type="evidence" value="ECO:0007669"/>
    <property type="project" value="UniProtKB-SubCell"/>
</dbReference>
<dbReference type="GO" id="GO:0022857">
    <property type="term" value="F:transmembrane transporter activity"/>
    <property type="evidence" value="ECO:0007669"/>
    <property type="project" value="InterPro"/>
</dbReference>
<name>A0A7S7LUY7_9BACT</name>
<reference evidence="15 16" key="1">
    <citation type="submission" date="2020-05" db="EMBL/GenBank/DDBJ databases">
        <title>Sulfurimonas marisnigri, sp. nov., and Sulfurimonas baltica, sp. nov., manganese oxide reducing chemolithoautotrophs of the class Epsilonproteobacteria isolated from the pelagic redoxclines of the Black and Baltic Seas and emended description of the genus Sulfurimonas.</title>
        <authorList>
            <person name="Henkel J.V."/>
            <person name="Laudan C."/>
            <person name="Werner J."/>
            <person name="Neu T."/>
            <person name="Plewe S."/>
            <person name="Sproer C."/>
            <person name="Bunk B."/>
            <person name="Schulz-Vogt H.N."/>
        </authorList>
    </citation>
    <scope>NUCLEOTIDE SEQUENCE [LARGE SCALE GENOMIC DNA]</scope>
    <source>
        <strain evidence="15 16">GD2</strain>
    </source>
</reference>
<keyword evidence="11 14" id="KW-1133">Transmembrane helix</keyword>
<gene>
    <name evidence="15" type="primary">exbD</name>
    <name evidence="15" type="ORF">HUE88_09470</name>
</gene>
<keyword evidence="6 13" id="KW-0813">Transport</keyword>
<evidence type="ECO:0000256" key="13">
    <source>
        <dbReference type="RuleBase" id="RU003879"/>
    </source>
</evidence>
<evidence type="ECO:0000256" key="1">
    <source>
        <dbReference type="ARBA" id="ARBA00003540"/>
    </source>
</evidence>
<comment type="subcellular location">
    <subcellularLocation>
        <location evidence="2">Cell inner membrane</location>
        <topology evidence="2">Single-pass type II membrane protein</topology>
    </subcellularLocation>
    <subcellularLocation>
        <location evidence="13">Cell membrane</location>
        <topology evidence="13">Single-pass type II membrane protein</topology>
    </subcellularLocation>
</comment>
<dbReference type="GO" id="GO:0015031">
    <property type="term" value="P:protein transport"/>
    <property type="evidence" value="ECO:0007669"/>
    <property type="project" value="UniProtKB-KW"/>
</dbReference>
<dbReference type="RefSeq" id="WP_194368459.1">
    <property type="nucleotide sequence ID" value="NZ_CP054492.1"/>
</dbReference>
<evidence type="ECO:0000256" key="8">
    <source>
        <dbReference type="ARBA" id="ARBA00022519"/>
    </source>
</evidence>
<dbReference type="Pfam" id="PF02472">
    <property type="entry name" value="ExbD"/>
    <property type="match status" value="1"/>
</dbReference>
<dbReference type="InterPro" id="IPR014171">
    <property type="entry name" value="TonB_ExbD_2"/>
</dbReference>
<dbReference type="Proteomes" id="UP000593994">
    <property type="component" value="Chromosome"/>
</dbReference>
<organism evidence="15 16">
    <name type="scientific">Candidatus Sulfurimonas baltica</name>
    <dbReference type="NCBI Taxonomy" id="2740404"/>
    <lineage>
        <taxon>Bacteria</taxon>
        <taxon>Pseudomonadati</taxon>
        <taxon>Campylobacterota</taxon>
        <taxon>Epsilonproteobacteria</taxon>
        <taxon>Campylobacterales</taxon>
        <taxon>Sulfurimonadaceae</taxon>
        <taxon>Sulfurimonas</taxon>
    </lineage>
</organism>
<keyword evidence="16" id="KW-1185">Reference proteome</keyword>
<keyword evidence="9 13" id="KW-0812">Transmembrane</keyword>
<evidence type="ECO:0000256" key="12">
    <source>
        <dbReference type="ARBA" id="ARBA00023136"/>
    </source>
</evidence>
<dbReference type="InterPro" id="IPR003400">
    <property type="entry name" value="ExbD"/>
</dbReference>
<keyword evidence="12 14" id="KW-0472">Membrane</keyword>
<accession>A0A7S7LUY7</accession>
<keyword evidence="10 13" id="KW-0653">Protein transport</keyword>
<evidence type="ECO:0000256" key="7">
    <source>
        <dbReference type="ARBA" id="ARBA00022475"/>
    </source>
</evidence>
<dbReference type="AlphaFoldDB" id="A0A7S7LUY7"/>
<evidence type="ECO:0000256" key="2">
    <source>
        <dbReference type="ARBA" id="ARBA00004249"/>
    </source>
</evidence>
<dbReference type="KEGG" id="sbal:HUE88_09470"/>
<sequence>MPKYKKQRKRFDEINVIPFIDIMLVLLVMVLTTATFIKQGVIPVDLPSAKTSTKEELKKEIAIYVNAKGELFIDKEKVDLQALEKKLSEISKEQTVVLRSDKDSKFQDFVSVMDILKRLKHEQLYIVTKE</sequence>
<comment type="similarity">
    <text evidence="3 13">Belongs to the ExbD/TolR family.</text>
</comment>